<name>A0ABD0NHU2_CIRMR</name>
<feature type="non-terminal residue" evidence="1">
    <location>
        <position position="1"/>
    </location>
</feature>
<organism evidence="1 2">
    <name type="scientific">Cirrhinus mrigala</name>
    <name type="common">Mrigala</name>
    <dbReference type="NCBI Taxonomy" id="683832"/>
    <lineage>
        <taxon>Eukaryota</taxon>
        <taxon>Metazoa</taxon>
        <taxon>Chordata</taxon>
        <taxon>Craniata</taxon>
        <taxon>Vertebrata</taxon>
        <taxon>Euteleostomi</taxon>
        <taxon>Actinopterygii</taxon>
        <taxon>Neopterygii</taxon>
        <taxon>Teleostei</taxon>
        <taxon>Ostariophysi</taxon>
        <taxon>Cypriniformes</taxon>
        <taxon>Cyprinidae</taxon>
        <taxon>Labeoninae</taxon>
        <taxon>Labeonini</taxon>
        <taxon>Cirrhinus</taxon>
    </lineage>
</organism>
<protein>
    <submittedName>
        <fullName evidence="1">Uncharacterized protein</fullName>
    </submittedName>
</protein>
<evidence type="ECO:0000313" key="2">
    <source>
        <dbReference type="Proteomes" id="UP001529510"/>
    </source>
</evidence>
<evidence type="ECO:0000313" key="1">
    <source>
        <dbReference type="EMBL" id="KAL0160506.1"/>
    </source>
</evidence>
<gene>
    <name evidence="1" type="ORF">M9458_044231</name>
</gene>
<dbReference type="Proteomes" id="UP001529510">
    <property type="component" value="Unassembled WGS sequence"/>
</dbReference>
<dbReference type="AlphaFoldDB" id="A0ABD0NHU2"/>
<accession>A0ABD0NHU2</accession>
<reference evidence="1 2" key="1">
    <citation type="submission" date="2024-05" db="EMBL/GenBank/DDBJ databases">
        <title>Genome sequencing and assembly of Indian major carp, Cirrhinus mrigala (Hamilton, 1822).</title>
        <authorList>
            <person name="Mohindra V."/>
            <person name="Chowdhury L.M."/>
            <person name="Lal K."/>
            <person name="Jena J.K."/>
        </authorList>
    </citation>
    <scope>NUCLEOTIDE SEQUENCE [LARGE SCALE GENOMIC DNA]</scope>
    <source>
        <strain evidence="1">CM1030</strain>
        <tissue evidence="1">Blood</tissue>
    </source>
</reference>
<comment type="caution">
    <text evidence="1">The sequence shown here is derived from an EMBL/GenBank/DDBJ whole genome shotgun (WGS) entry which is preliminary data.</text>
</comment>
<keyword evidence="2" id="KW-1185">Reference proteome</keyword>
<dbReference type="EMBL" id="JAMKFB020000022">
    <property type="protein sequence ID" value="KAL0160506.1"/>
    <property type="molecule type" value="Genomic_DNA"/>
</dbReference>
<sequence>YVSKVPTSHFRVLVRNLQALPLEEADLPLMLLCPVHAIHIYMDRTWNLDTPSSSSLPMGQQMGNAALEHHPLGGRLRVELHCPDTLGCQHLFLNYVTRFRIVAFFRGDPKYV</sequence>
<feature type="non-terminal residue" evidence="1">
    <location>
        <position position="112"/>
    </location>
</feature>
<proteinExistence type="predicted"/>